<dbReference type="PANTHER" id="PTHR43072">
    <property type="entry name" value="N-ACETYLTRANSFERASE"/>
    <property type="match status" value="1"/>
</dbReference>
<dbReference type="PANTHER" id="PTHR43072:SF23">
    <property type="entry name" value="UPF0039 PROTEIN C11D3.02C"/>
    <property type="match status" value="1"/>
</dbReference>
<keyword evidence="1 4" id="KW-0808">Transferase</keyword>
<sequence>MEIAALWNRMIRDTLSTFTTLEKSPADIEEMIEARAGAVLIALQQDEFAGFATYGPFRAGPDYAATVEHTILVSPQHQGAGVGRHLLEALQANARAQGVHVMVAGISHTNIAAQKFHRKMGYDEVGRMAQVGFKNAQWLDLVLMQKIL</sequence>
<evidence type="ECO:0000256" key="2">
    <source>
        <dbReference type="ARBA" id="ARBA00023315"/>
    </source>
</evidence>
<dbReference type="Pfam" id="PF00583">
    <property type="entry name" value="Acetyltransf_1"/>
    <property type="match status" value="1"/>
</dbReference>
<protein>
    <submittedName>
        <fullName evidence="4">L-methionine sulfoximine/L-methionine sulfone acetyltransferase</fullName>
        <ecNumber evidence="4">2.3.1.-</ecNumber>
    </submittedName>
</protein>
<dbReference type="Proteomes" id="UP001318682">
    <property type="component" value="Chromosome"/>
</dbReference>
<accession>A0ABZ2BUU8</accession>
<dbReference type="GO" id="GO:0016746">
    <property type="term" value="F:acyltransferase activity"/>
    <property type="evidence" value="ECO:0007669"/>
    <property type="project" value="UniProtKB-KW"/>
</dbReference>
<reference evidence="5" key="1">
    <citation type="submission" date="2024-01" db="EMBL/GenBank/DDBJ databases">
        <title>Roseobacter fucihabitans sp. nov., isolated from the brown alga Fucus spiralis.</title>
        <authorList>
            <person name="Hahnke S."/>
            <person name="Berger M."/>
            <person name="Schlingloff A."/>
            <person name="Athale I."/>
            <person name="Neumann-Schaal M."/>
            <person name="Adenaya A."/>
            <person name="Poehlein A."/>
            <person name="Daniel R."/>
            <person name="Pertersen J."/>
            <person name="Brinkhoff T."/>
        </authorList>
    </citation>
    <scope>NUCLEOTIDE SEQUENCE [LARGE SCALE GENOMIC DNA]</scope>
    <source>
        <strain evidence="5">B14</strain>
    </source>
</reference>
<gene>
    <name evidence="4" type="ORF">ROLI_029020</name>
</gene>
<evidence type="ECO:0000256" key="1">
    <source>
        <dbReference type="ARBA" id="ARBA00022679"/>
    </source>
</evidence>
<evidence type="ECO:0000313" key="4">
    <source>
        <dbReference type="EMBL" id="WVX49807.1"/>
    </source>
</evidence>
<keyword evidence="5" id="KW-1185">Reference proteome</keyword>
<keyword evidence="2 4" id="KW-0012">Acyltransferase</keyword>
<dbReference type="EMBL" id="CP143423">
    <property type="protein sequence ID" value="WVX49807.1"/>
    <property type="molecule type" value="Genomic_DNA"/>
</dbReference>
<dbReference type="InterPro" id="IPR016181">
    <property type="entry name" value="Acyl_CoA_acyltransferase"/>
</dbReference>
<evidence type="ECO:0000313" key="5">
    <source>
        <dbReference type="Proteomes" id="UP001318682"/>
    </source>
</evidence>
<proteinExistence type="predicted"/>
<organism evidence="4 5">
    <name type="scientific">Roseobacter fucihabitans</name>
    <dbReference type="NCBI Taxonomy" id="1537242"/>
    <lineage>
        <taxon>Bacteria</taxon>
        <taxon>Pseudomonadati</taxon>
        <taxon>Pseudomonadota</taxon>
        <taxon>Alphaproteobacteria</taxon>
        <taxon>Rhodobacterales</taxon>
        <taxon>Roseobacteraceae</taxon>
        <taxon>Roseobacter</taxon>
    </lineage>
</organism>
<dbReference type="InterPro" id="IPR000182">
    <property type="entry name" value="GNAT_dom"/>
</dbReference>
<dbReference type="PROSITE" id="PS51186">
    <property type="entry name" value="GNAT"/>
    <property type="match status" value="1"/>
</dbReference>
<evidence type="ECO:0000259" key="3">
    <source>
        <dbReference type="PROSITE" id="PS51186"/>
    </source>
</evidence>
<dbReference type="Gene3D" id="3.40.630.30">
    <property type="match status" value="1"/>
</dbReference>
<name>A0ABZ2BUU8_9RHOB</name>
<dbReference type="CDD" id="cd04301">
    <property type="entry name" value="NAT_SF"/>
    <property type="match status" value="1"/>
</dbReference>
<dbReference type="EC" id="2.3.1.-" evidence="4"/>
<dbReference type="SUPFAM" id="SSF55729">
    <property type="entry name" value="Acyl-CoA N-acyltransferases (Nat)"/>
    <property type="match status" value="1"/>
</dbReference>
<feature type="domain" description="N-acetyltransferase" evidence="3">
    <location>
        <begin position="1"/>
        <end position="148"/>
    </location>
</feature>